<sequence length="273" mass="27753">MTAVSEASTEASLAQLLDLSGQVALVTGAGQGVGATIARYLAAQGAAVAVNDYRAERAESVAGQIREDGGTAIAVPADVTDYPAVRSAVERVSGELGPVSILVNNAGNAGAEPRAGRRGPFWESEPADWEPFLAVNLHGVLACCRAVLPGMVHSGHGRLVTVISDAGRVGEAGMEAYSAAKAGAAGLMRALARSLGRHQVTANCVAIGLTDTPTLAAVTGNPELTRKVLSNYLIRRVGRPSDAAAVVTLLASPAGSWITGQTYPVNGGFSVSQ</sequence>
<dbReference type="PRINTS" id="PR00080">
    <property type="entry name" value="SDRFAMILY"/>
</dbReference>
<dbReference type="PANTHER" id="PTHR42879:SF2">
    <property type="entry name" value="3-OXOACYL-[ACYL-CARRIER-PROTEIN] REDUCTASE FABG"/>
    <property type="match status" value="1"/>
</dbReference>
<protein>
    <submittedName>
        <fullName evidence="2">3-oxoacyl-[acyl-carrier protein] reductase</fullName>
        <ecNumber evidence="2">1.1.1.100</ecNumber>
    </submittedName>
</protein>
<dbReference type="Proteomes" id="UP000741013">
    <property type="component" value="Unassembled WGS sequence"/>
</dbReference>
<evidence type="ECO:0000256" key="1">
    <source>
        <dbReference type="ARBA" id="ARBA00006484"/>
    </source>
</evidence>
<dbReference type="PROSITE" id="PS00061">
    <property type="entry name" value="ADH_SHORT"/>
    <property type="match status" value="1"/>
</dbReference>
<dbReference type="RefSeq" id="WP_308158919.1">
    <property type="nucleotide sequence ID" value="NZ_JAGGMS010000001.1"/>
</dbReference>
<organism evidence="2 3">
    <name type="scientific">Amycolatopsis magusensis</name>
    <dbReference type="NCBI Taxonomy" id="882444"/>
    <lineage>
        <taxon>Bacteria</taxon>
        <taxon>Bacillati</taxon>
        <taxon>Actinomycetota</taxon>
        <taxon>Actinomycetes</taxon>
        <taxon>Pseudonocardiales</taxon>
        <taxon>Pseudonocardiaceae</taxon>
        <taxon>Amycolatopsis</taxon>
    </lineage>
</organism>
<evidence type="ECO:0000313" key="3">
    <source>
        <dbReference type="Proteomes" id="UP000741013"/>
    </source>
</evidence>
<dbReference type="EC" id="1.1.1.100" evidence="2"/>
<accession>A0ABS4PYF2</accession>
<dbReference type="EMBL" id="JAGGMS010000001">
    <property type="protein sequence ID" value="MBP2184458.1"/>
    <property type="molecule type" value="Genomic_DNA"/>
</dbReference>
<dbReference type="PRINTS" id="PR00081">
    <property type="entry name" value="GDHRDH"/>
</dbReference>
<dbReference type="SUPFAM" id="SSF51735">
    <property type="entry name" value="NAD(P)-binding Rossmann-fold domains"/>
    <property type="match status" value="1"/>
</dbReference>
<dbReference type="GO" id="GO:0004316">
    <property type="term" value="F:3-oxoacyl-[acyl-carrier-protein] reductase (NADPH) activity"/>
    <property type="evidence" value="ECO:0007669"/>
    <property type="project" value="UniProtKB-EC"/>
</dbReference>
<comment type="similarity">
    <text evidence="1">Belongs to the short-chain dehydrogenases/reductases (SDR) family.</text>
</comment>
<dbReference type="InterPro" id="IPR050259">
    <property type="entry name" value="SDR"/>
</dbReference>
<proteinExistence type="inferred from homology"/>
<comment type="caution">
    <text evidence="2">The sequence shown here is derived from an EMBL/GenBank/DDBJ whole genome shotgun (WGS) entry which is preliminary data.</text>
</comment>
<reference evidence="2 3" key="1">
    <citation type="submission" date="2021-03" db="EMBL/GenBank/DDBJ databases">
        <title>Sequencing the genomes of 1000 actinobacteria strains.</title>
        <authorList>
            <person name="Klenk H.-P."/>
        </authorList>
    </citation>
    <scope>NUCLEOTIDE SEQUENCE [LARGE SCALE GENOMIC DNA]</scope>
    <source>
        <strain evidence="2 3">DSM 45510</strain>
    </source>
</reference>
<dbReference type="PANTHER" id="PTHR42879">
    <property type="entry name" value="3-OXOACYL-(ACYL-CARRIER-PROTEIN) REDUCTASE"/>
    <property type="match status" value="1"/>
</dbReference>
<dbReference type="InterPro" id="IPR002347">
    <property type="entry name" value="SDR_fam"/>
</dbReference>
<keyword evidence="2" id="KW-0560">Oxidoreductase</keyword>
<name>A0ABS4PYF2_9PSEU</name>
<keyword evidence="3" id="KW-1185">Reference proteome</keyword>
<evidence type="ECO:0000313" key="2">
    <source>
        <dbReference type="EMBL" id="MBP2184458.1"/>
    </source>
</evidence>
<dbReference type="InterPro" id="IPR020904">
    <property type="entry name" value="Sc_DH/Rdtase_CS"/>
</dbReference>
<dbReference type="InterPro" id="IPR036291">
    <property type="entry name" value="NAD(P)-bd_dom_sf"/>
</dbReference>
<dbReference type="Gene3D" id="3.40.50.720">
    <property type="entry name" value="NAD(P)-binding Rossmann-like Domain"/>
    <property type="match status" value="1"/>
</dbReference>
<dbReference type="Pfam" id="PF13561">
    <property type="entry name" value="adh_short_C2"/>
    <property type="match status" value="1"/>
</dbReference>
<gene>
    <name evidence="2" type="ORF">JOM49_005984</name>
</gene>